<dbReference type="EMBL" id="BKCJ010186599">
    <property type="protein sequence ID" value="GEY53316.1"/>
    <property type="molecule type" value="Genomic_DNA"/>
</dbReference>
<accession>A0A699HVL8</accession>
<sequence length="72" mass="7664">MHPWCSKAKRTLMGCIKHPTQPFLVPEKTSAPLVGRSGVEMALADGGGCRGGEDVKVAWMRMVAVVVVTAGR</sequence>
<evidence type="ECO:0000313" key="1">
    <source>
        <dbReference type="EMBL" id="GEY53316.1"/>
    </source>
</evidence>
<dbReference type="AlphaFoldDB" id="A0A699HVL8"/>
<comment type="caution">
    <text evidence="1">The sequence shown here is derived from an EMBL/GenBank/DDBJ whole genome shotgun (WGS) entry which is preliminary data.</text>
</comment>
<reference evidence="1" key="1">
    <citation type="journal article" date="2019" name="Sci. Rep.">
        <title>Draft genome of Tanacetum cinerariifolium, the natural source of mosquito coil.</title>
        <authorList>
            <person name="Yamashiro T."/>
            <person name="Shiraishi A."/>
            <person name="Satake H."/>
            <person name="Nakayama K."/>
        </authorList>
    </citation>
    <scope>NUCLEOTIDE SEQUENCE</scope>
</reference>
<name>A0A699HVL8_TANCI</name>
<gene>
    <name evidence="1" type="ORF">Tci_425290</name>
</gene>
<protein>
    <submittedName>
        <fullName evidence="1">Uncharacterized protein</fullName>
    </submittedName>
</protein>
<proteinExistence type="predicted"/>
<organism evidence="1">
    <name type="scientific">Tanacetum cinerariifolium</name>
    <name type="common">Dalmatian daisy</name>
    <name type="synonym">Chrysanthemum cinerariifolium</name>
    <dbReference type="NCBI Taxonomy" id="118510"/>
    <lineage>
        <taxon>Eukaryota</taxon>
        <taxon>Viridiplantae</taxon>
        <taxon>Streptophyta</taxon>
        <taxon>Embryophyta</taxon>
        <taxon>Tracheophyta</taxon>
        <taxon>Spermatophyta</taxon>
        <taxon>Magnoliopsida</taxon>
        <taxon>eudicotyledons</taxon>
        <taxon>Gunneridae</taxon>
        <taxon>Pentapetalae</taxon>
        <taxon>asterids</taxon>
        <taxon>campanulids</taxon>
        <taxon>Asterales</taxon>
        <taxon>Asteraceae</taxon>
        <taxon>Asteroideae</taxon>
        <taxon>Anthemideae</taxon>
        <taxon>Anthemidinae</taxon>
        <taxon>Tanacetum</taxon>
    </lineage>
</organism>